<dbReference type="AlphaFoldDB" id="A0A371DIY0"/>
<evidence type="ECO:0000313" key="1">
    <source>
        <dbReference type="EMBL" id="RDX52476.1"/>
    </source>
</evidence>
<organism evidence="1 2">
    <name type="scientific">Lentinus brumalis</name>
    <dbReference type="NCBI Taxonomy" id="2498619"/>
    <lineage>
        <taxon>Eukaryota</taxon>
        <taxon>Fungi</taxon>
        <taxon>Dikarya</taxon>
        <taxon>Basidiomycota</taxon>
        <taxon>Agaricomycotina</taxon>
        <taxon>Agaricomycetes</taxon>
        <taxon>Polyporales</taxon>
        <taxon>Polyporaceae</taxon>
        <taxon>Lentinus</taxon>
    </lineage>
</organism>
<evidence type="ECO:0000313" key="2">
    <source>
        <dbReference type="Proteomes" id="UP000256964"/>
    </source>
</evidence>
<dbReference type="EMBL" id="KZ857390">
    <property type="protein sequence ID" value="RDX52476.1"/>
    <property type="molecule type" value="Genomic_DNA"/>
</dbReference>
<sequence>MFKLLAPSAPSADYPVGSWRLEVGPTWPSRATWIGPAATARSRWVLGRLSACAHCGLALVARWDCPGPVWAGMRRELVSLGGGCHCTVEAAADMRGSAATGRLQSDSGWFALLRASWCVLGAGRGTAAGRSRSLRMRVGNCRFVLPERRVMLDCARRACPCIAASASVSVSRQVPVRVPVQTILAARRASTSSCPARCARPCPGRSSTINIRSGRLTVVNLERSHPISCGRTDSQRAGLGCMHREATGLGLVADMRRRSVRPTPLHTYLLS</sequence>
<accession>A0A371DIY0</accession>
<reference evidence="1 2" key="1">
    <citation type="journal article" date="2018" name="Biotechnol. Biofuels">
        <title>Integrative visual omics of the white-rot fungus Polyporus brumalis exposes the biotechnological potential of its oxidative enzymes for delignifying raw plant biomass.</title>
        <authorList>
            <person name="Miyauchi S."/>
            <person name="Rancon A."/>
            <person name="Drula E."/>
            <person name="Hage H."/>
            <person name="Chaduli D."/>
            <person name="Favel A."/>
            <person name="Grisel S."/>
            <person name="Henrissat B."/>
            <person name="Herpoel-Gimbert I."/>
            <person name="Ruiz-Duenas F.J."/>
            <person name="Chevret D."/>
            <person name="Hainaut M."/>
            <person name="Lin J."/>
            <person name="Wang M."/>
            <person name="Pangilinan J."/>
            <person name="Lipzen A."/>
            <person name="Lesage-Meessen L."/>
            <person name="Navarro D."/>
            <person name="Riley R."/>
            <person name="Grigoriev I.V."/>
            <person name="Zhou S."/>
            <person name="Raouche S."/>
            <person name="Rosso M.N."/>
        </authorList>
    </citation>
    <scope>NUCLEOTIDE SEQUENCE [LARGE SCALE GENOMIC DNA]</scope>
    <source>
        <strain evidence="1 2">BRFM 1820</strain>
    </source>
</reference>
<dbReference type="Proteomes" id="UP000256964">
    <property type="component" value="Unassembled WGS sequence"/>
</dbReference>
<name>A0A371DIY0_9APHY</name>
<keyword evidence="2" id="KW-1185">Reference proteome</keyword>
<gene>
    <name evidence="1" type="ORF">OH76DRAFT_161193</name>
</gene>
<protein>
    <submittedName>
        <fullName evidence="1">Uncharacterized protein</fullName>
    </submittedName>
</protein>
<proteinExistence type="predicted"/>